<dbReference type="AlphaFoldDB" id="A0A383CUP7"/>
<dbReference type="SUPFAM" id="SSF52266">
    <property type="entry name" value="SGNH hydrolase"/>
    <property type="match status" value="1"/>
</dbReference>
<proteinExistence type="predicted"/>
<dbReference type="EMBL" id="UINC01211776">
    <property type="protein sequence ID" value="SVE35814.1"/>
    <property type="molecule type" value="Genomic_DNA"/>
</dbReference>
<organism evidence="1">
    <name type="scientific">marine metagenome</name>
    <dbReference type="NCBI Taxonomy" id="408172"/>
    <lineage>
        <taxon>unclassified sequences</taxon>
        <taxon>metagenomes</taxon>
        <taxon>ecological metagenomes</taxon>
    </lineage>
</organism>
<feature type="non-terminal residue" evidence="1">
    <location>
        <position position="238"/>
    </location>
</feature>
<reference evidence="1" key="1">
    <citation type="submission" date="2018-05" db="EMBL/GenBank/DDBJ databases">
        <authorList>
            <person name="Lanie J.A."/>
            <person name="Ng W.-L."/>
            <person name="Kazmierczak K.M."/>
            <person name="Andrzejewski T.M."/>
            <person name="Davidsen T.M."/>
            <person name="Wayne K.J."/>
            <person name="Tettelin H."/>
            <person name="Glass J.I."/>
            <person name="Rusch D."/>
            <person name="Podicherti R."/>
            <person name="Tsui H.-C.T."/>
            <person name="Winkler M.E."/>
        </authorList>
    </citation>
    <scope>NUCLEOTIDE SEQUENCE</scope>
</reference>
<protein>
    <submittedName>
        <fullName evidence="1">Uncharacterized protein</fullName>
    </submittedName>
</protein>
<gene>
    <name evidence="1" type="ORF">METZ01_LOCUS488668</name>
</gene>
<dbReference type="InterPro" id="IPR036514">
    <property type="entry name" value="SGNH_hydro_sf"/>
</dbReference>
<name>A0A383CUP7_9ZZZZ</name>
<evidence type="ECO:0000313" key="1">
    <source>
        <dbReference type="EMBL" id="SVE35814.1"/>
    </source>
</evidence>
<sequence length="238" mass="26170">MLSSEWPYDRRNKEADLPGAMPLVREFCRKTKSSSFTTPRKRRFETGSGKYRSHWLTADFSKEGSGVTMFAYEFAKALNRPGIPQGFITMSSGRGGRNRQLSSPLSWTSFQGVRNVKNPAFKPRLEELFLQFPSSGVAKKAAASHLEEVKVFTQSITEAGKRGADPSSFALKAPSFPEAGKSGTVPSDTIPTYAYNWCVSPLTPMGVAGVIWVPSESNLGEDPDHYAAELETYAKSLP</sequence>
<accession>A0A383CUP7</accession>
<dbReference type="Gene3D" id="3.40.50.1110">
    <property type="entry name" value="SGNH hydrolase"/>
    <property type="match status" value="1"/>
</dbReference>